<accession>A0A937XEA6</accession>
<sequence length="257" mass="27574">MPVWSQVVASPSAVLLAALFSGHVLADFLAQTSTLAARKRRSAPAMLLHGFLVLAVHLACVLPFWSVELLAGVLAIALSHLAVDVFRARVDPRWKQPLASLLMDQGLHAAAILACWAWLASRGAAERGWIEFDPAWMPAASRMLLLASGFVFNAKGGTGIVRSLLARFPQAVPAARTADEDVYATGRVVGCLERFIVLGLVLLDQWAAIGLVLAAKSIARFKELDSRPFADYYLIGTLTSVGVALASGFLLRAVLFQ</sequence>
<evidence type="ECO:0000256" key="1">
    <source>
        <dbReference type="SAM" id="Phobius"/>
    </source>
</evidence>
<comment type="caution">
    <text evidence="2">The sequence shown here is derived from an EMBL/GenBank/DDBJ whole genome shotgun (WGS) entry which is preliminary data.</text>
</comment>
<feature type="transmembrane region" description="Helical" evidence="1">
    <location>
        <begin position="139"/>
        <end position="161"/>
    </location>
</feature>
<feature type="transmembrane region" description="Helical" evidence="1">
    <location>
        <begin position="70"/>
        <end position="86"/>
    </location>
</feature>
<keyword evidence="1" id="KW-0812">Transmembrane</keyword>
<feature type="transmembrane region" description="Helical" evidence="1">
    <location>
        <begin position="42"/>
        <end position="64"/>
    </location>
</feature>
<dbReference type="AlphaFoldDB" id="A0A937XEA6"/>
<proteinExistence type="predicted"/>
<dbReference type="Pfam" id="PF11750">
    <property type="entry name" value="DUF3307"/>
    <property type="match status" value="1"/>
</dbReference>
<reference evidence="2" key="1">
    <citation type="submission" date="2019-03" db="EMBL/GenBank/DDBJ databases">
        <title>Lake Tanganyika Metagenome-Assembled Genomes (MAGs).</title>
        <authorList>
            <person name="Tran P."/>
        </authorList>
    </citation>
    <scope>NUCLEOTIDE SEQUENCE</scope>
    <source>
        <strain evidence="2">M_DeepCast_400m_m2_100</strain>
    </source>
</reference>
<evidence type="ECO:0000313" key="2">
    <source>
        <dbReference type="EMBL" id="MBM3318866.1"/>
    </source>
</evidence>
<keyword evidence="1" id="KW-0472">Membrane</keyword>
<dbReference type="Proteomes" id="UP000748308">
    <property type="component" value="Unassembled WGS sequence"/>
</dbReference>
<keyword evidence="1" id="KW-1133">Transmembrane helix</keyword>
<name>A0A937XEA6_UNCEI</name>
<gene>
    <name evidence="2" type="ORF">FJY75_13540</name>
</gene>
<feature type="transmembrane region" description="Helical" evidence="1">
    <location>
        <begin position="12"/>
        <end position="30"/>
    </location>
</feature>
<dbReference type="InterPro" id="IPR021737">
    <property type="entry name" value="Phage_phiKZ_Orf197"/>
</dbReference>
<organism evidence="2 3">
    <name type="scientific">Eiseniibacteriota bacterium</name>
    <dbReference type="NCBI Taxonomy" id="2212470"/>
    <lineage>
        <taxon>Bacteria</taxon>
        <taxon>Candidatus Eiseniibacteriota</taxon>
    </lineage>
</organism>
<feature type="transmembrane region" description="Helical" evidence="1">
    <location>
        <begin position="233"/>
        <end position="255"/>
    </location>
</feature>
<feature type="transmembrane region" description="Helical" evidence="1">
    <location>
        <begin position="98"/>
        <end position="119"/>
    </location>
</feature>
<protein>
    <submittedName>
        <fullName evidence="2">DUF3307 domain-containing protein</fullName>
    </submittedName>
</protein>
<feature type="transmembrane region" description="Helical" evidence="1">
    <location>
        <begin position="195"/>
        <end position="213"/>
    </location>
</feature>
<dbReference type="EMBL" id="VGIY01000519">
    <property type="protein sequence ID" value="MBM3318866.1"/>
    <property type="molecule type" value="Genomic_DNA"/>
</dbReference>
<evidence type="ECO:0000313" key="3">
    <source>
        <dbReference type="Proteomes" id="UP000748308"/>
    </source>
</evidence>